<dbReference type="GO" id="GO:0016020">
    <property type="term" value="C:membrane"/>
    <property type="evidence" value="ECO:0007669"/>
    <property type="project" value="UniProtKB-SubCell"/>
</dbReference>
<dbReference type="AlphaFoldDB" id="A0A5N5WI72"/>
<keyword evidence="2 6" id="KW-0812">Transmembrane</keyword>
<sequence length="212" mass="23271">MAALTGDRKSVLEGTWALAAVAIVAVVLRAFAKLRLRHVGLDDLAMFAALLFALAASILFTIAVLDYGFGAGLPGSDEVNALKYYTIMEVCTVGSTCLGRIAFIIYLLPILSTRKVFKIGLWVLLALQIAANSIMAILILAQCRDIRGVWNPQFATECMEDYIQLHYGYFLCACNSSADLILAILPCYIFWDLKLRRIIKLSLMVLTSLGIV</sequence>
<dbReference type="Pfam" id="PF20684">
    <property type="entry name" value="Fung_rhodopsin"/>
    <property type="match status" value="1"/>
</dbReference>
<evidence type="ECO:0000313" key="9">
    <source>
        <dbReference type="Proteomes" id="UP000326565"/>
    </source>
</evidence>
<dbReference type="InterPro" id="IPR049326">
    <property type="entry name" value="Rhodopsin_dom_fungi"/>
</dbReference>
<organism evidence="8 9">
    <name type="scientific">Aspergillus leporis</name>
    <dbReference type="NCBI Taxonomy" id="41062"/>
    <lineage>
        <taxon>Eukaryota</taxon>
        <taxon>Fungi</taxon>
        <taxon>Dikarya</taxon>
        <taxon>Ascomycota</taxon>
        <taxon>Pezizomycotina</taxon>
        <taxon>Eurotiomycetes</taxon>
        <taxon>Eurotiomycetidae</taxon>
        <taxon>Eurotiales</taxon>
        <taxon>Aspergillaceae</taxon>
        <taxon>Aspergillus</taxon>
        <taxon>Aspergillus subgen. Circumdati</taxon>
    </lineage>
</organism>
<feature type="transmembrane region" description="Helical" evidence="6">
    <location>
        <begin position="85"/>
        <end position="108"/>
    </location>
</feature>
<gene>
    <name evidence="8" type="ORF">BDV29DRAFT_196589</name>
</gene>
<evidence type="ECO:0000256" key="1">
    <source>
        <dbReference type="ARBA" id="ARBA00004141"/>
    </source>
</evidence>
<keyword evidence="4 6" id="KW-0472">Membrane</keyword>
<dbReference type="Proteomes" id="UP000326565">
    <property type="component" value="Unassembled WGS sequence"/>
</dbReference>
<dbReference type="PANTHER" id="PTHR33048:SF155">
    <property type="entry name" value="INTEGRAL MEMBRANE PROTEIN"/>
    <property type="match status" value="1"/>
</dbReference>
<comment type="subcellular location">
    <subcellularLocation>
        <location evidence="1">Membrane</location>
        <topology evidence="1">Multi-pass membrane protein</topology>
    </subcellularLocation>
</comment>
<evidence type="ECO:0000259" key="7">
    <source>
        <dbReference type="Pfam" id="PF20684"/>
    </source>
</evidence>
<dbReference type="OrthoDB" id="5429740at2759"/>
<feature type="transmembrane region" description="Helical" evidence="6">
    <location>
        <begin position="44"/>
        <end position="65"/>
    </location>
</feature>
<dbReference type="InterPro" id="IPR052337">
    <property type="entry name" value="SAT4-like"/>
</dbReference>
<evidence type="ECO:0000313" key="8">
    <source>
        <dbReference type="EMBL" id="KAB8067247.1"/>
    </source>
</evidence>
<evidence type="ECO:0000256" key="3">
    <source>
        <dbReference type="ARBA" id="ARBA00022989"/>
    </source>
</evidence>
<feature type="transmembrane region" description="Helical" evidence="6">
    <location>
        <begin position="167"/>
        <end position="191"/>
    </location>
</feature>
<comment type="similarity">
    <text evidence="5">Belongs to the SAT4 family.</text>
</comment>
<feature type="transmembrane region" description="Helical" evidence="6">
    <location>
        <begin position="120"/>
        <end position="141"/>
    </location>
</feature>
<protein>
    <recommendedName>
        <fullName evidence="7">Rhodopsin domain-containing protein</fullName>
    </recommendedName>
</protein>
<name>A0A5N5WI72_9EURO</name>
<feature type="transmembrane region" description="Helical" evidence="6">
    <location>
        <begin position="14"/>
        <end position="32"/>
    </location>
</feature>
<evidence type="ECO:0000256" key="5">
    <source>
        <dbReference type="ARBA" id="ARBA00038359"/>
    </source>
</evidence>
<keyword evidence="9" id="KW-1185">Reference proteome</keyword>
<keyword evidence="3 6" id="KW-1133">Transmembrane helix</keyword>
<evidence type="ECO:0000256" key="6">
    <source>
        <dbReference type="SAM" id="Phobius"/>
    </source>
</evidence>
<reference evidence="8 9" key="1">
    <citation type="submission" date="2019-04" db="EMBL/GenBank/DDBJ databases">
        <title>Friends and foes A comparative genomics study of 23 Aspergillus species from section Flavi.</title>
        <authorList>
            <consortium name="DOE Joint Genome Institute"/>
            <person name="Kjaerbolling I."/>
            <person name="Vesth T."/>
            <person name="Frisvad J.C."/>
            <person name="Nybo J.L."/>
            <person name="Theobald S."/>
            <person name="Kildgaard S."/>
            <person name="Isbrandt T."/>
            <person name="Kuo A."/>
            <person name="Sato A."/>
            <person name="Lyhne E.K."/>
            <person name="Kogle M.E."/>
            <person name="Wiebenga A."/>
            <person name="Kun R.S."/>
            <person name="Lubbers R.J."/>
            <person name="Makela M.R."/>
            <person name="Barry K."/>
            <person name="Chovatia M."/>
            <person name="Clum A."/>
            <person name="Daum C."/>
            <person name="Haridas S."/>
            <person name="He G."/>
            <person name="LaButti K."/>
            <person name="Lipzen A."/>
            <person name="Mondo S."/>
            <person name="Riley R."/>
            <person name="Salamov A."/>
            <person name="Simmons B.A."/>
            <person name="Magnuson J.K."/>
            <person name="Henrissat B."/>
            <person name="Mortensen U.H."/>
            <person name="Larsen T.O."/>
            <person name="Devries R.P."/>
            <person name="Grigoriev I.V."/>
            <person name="Machida M."/>
            <person name="Baker S.E."/>
            <person name="Andersen M.R."/>
        </authorList>
    </citation>
    <scope>NUCLEOTIDE SEQUENCE [LARGE SCALE GENOMIC DNA]</scope>
    <source>
        <strain evidence="8 9">CBS 151.66</strain>
    </source>
</reference>
<dbReference type="EMBL" id="ML732522">
    <property type="protein sequence ID" value="KAB8067247.1"/>
    <property type="molecule type" value="Genomic_DNA"/>
</dbReference>
<dbReference type="PANTHER" id="PTHR33048">
    <property type="entry name" value="PTH11-LIKE INTEGRAL MEMBRANE PROTEIN (AFU_ORTHOLOGUE AFUA_5G11245)"/>
    <property type="match status" value="1"/>
</dbReference>
<evidence type="ECO:0000256" key="2">
    <source>
        <dbReference type="ARBA" id="ARBA00022692"/>
    </source>
</evidence>
<proteinExistence type="inferred from homology"/>
<feature type="domain" description="Rhodopsin" evidence="7">
    <location>
        <begin position="28"/>
        <end position="212"/>
    </location>
</feature>
<evidence type="ECO:0000256" key="4">
    <source>
        <dbReference type="ARBA" id="ARBA00023136"/>
    </source>
</evidence>
<accession>A0A5N5WI72</accession>